<comment type="caution">
    <text evidence="1">The sequence shown here is derived from an EMBL/GenBank/DDBJ whole genome shotgun (WGS) entry which is preliminary data.</text>
</comment>
<evidence type="ECO:0000313" key="1">
    <source>
        <dbReference type="EMBL" id="KKN01269.1"/>
    </source>
</evidence>
<proteinExistence type="predicted"/>
<name>A0A0F9M6C3_9ZZZZ</name>
<protein>
    <submittedName>
        <fullName evidence="1">Uncharacterized protein</fullName>
    </submittedName>
</protein>
<accession>A0A0F9M6C3</accession>
<sequence length="46" mass="5362">MKKGLYKIEFVNEKGENGVRIYFKGKSTGKHITQFFTIKEIIKALK</sequence>
<dbReference type="AlphaFoldDB" id="A0A0F9M6C3"/>
<organism evidence="1">
    <name type="scientific">marine sediment metagenome</name>
    <dbReference type="NCBI Taxonomy" id="412755"/>
    <lineage>
        <taxon>unclassified sequences</taxon>
        <taxon>metagenomes</taxon>
        <taxon>ecological metagenomes</taxon>
    </lineage>
</organism>
<dbReference type="EMBL" id="LAZR01005279">
    <property type="protein sequence ID" value="KKN01269.1"/>
    <property type="molecule type" value="Genomic_DNA"/>
</dbReference>
<reference evidence="1" key="1">
    <citation type="journal article" date="2015" name="Nature">
        <title>Complex archaea that bridge the gap between prokaryotes and eukaryotes.</title>
        <authorList>
            <person name="Spang A."/>
            <person name="Saw J.H."/>
            <person name="Jorgensen S.L."/>
            <person name="Zaremba-Niedzwiedzka K."/>
            <person name="Martijn J."/>
            <person name="Lind A.E."/>
            <person name="van Eijk R."/>
            <person name="Schleper C."/>
            <person name="Guy L."/>
            <person name="Ettema T.J."/>
        </authorList>
    </citation>
    <scope>NUCLEOTIDE SEQUENCE</scope>
</reference>
<gene>
    <name evidence="1" type="ORF">LCGC14_1129270</name>
</gene>